<proteinExistence type="predicted"/>
<dbReference type="InterPro" id="IPR036378">
    <property type="entry name" value="FAS1_dom_sf"/>
</dbReference>
<feature type="signal peptide" evidence="1">
    <location>
        <begin position="1"/>
        <end position="17"/>
    </location>
</feature>
<dbReference type="InterPro" id="IPR000782">
    <property type="entry name" value="FAS1_domain"/>
</dbReference>
<dbReference type="KEGG" id="cant:NCTC13489_00443"/>
<evidence type="ECO:0000313" key="6">
    <source>
        <dbReference type="Proteomes" id="UP000270036"/>
    </source>
</evidence>
<evidence type="ECO:0000313" key="5">
    <source>
        <dbReference type="Proteomes" id="UP000028349"/>
    </source>
</evidence>
<dbReference type="GO" id="GO:0005615">
    <property type="term" value="C:extracellular space"/>
    <property type="evidence" value="ECO:0007669"/>
    <property type="project" value="TreeGrafter"/>
</dbReference>
<dbReference type="FunFam" id="2.30.180.10:FF:000032">
    <property type="entry name" value="Fasciclin domain-containing protein, putative"/>
    <property type="match status" value="1"/>
</dbReference>
<dbReference type="PROSITE" id="PS51257">
    <property type="entry name" value="PROKAR_LIPOPROTEIN"/>
    <property type="match status" value="1"/>
</dbReference>
<dbReference type="InterPro" id="IPR050904">
    <property type="entry name" value="Adhesion/Biosynth-related"/>
</dbReference>
<sequence length="193" mass="19745">MKLVKTICAFLVVGVLAASCEKKEAVTTDMTDSSAAPMDTTVVVTTPNIVEVASGNADFSTLVAAVKAAGLVETLSGDGPFTVFAPTNAAFDKLPAGTVDGLLKPESMDKLKSVLTYHVVAGKFDAAAVIDAINKNNGKYTVTTVQGGKIDLSLKGDKVMLTDANGGTAEVVMADVPASNGVIHAIDTVVMPK</sequence>
<keyword evidence="1" id="KW-0732">Signal</keyword>
<dbReference type="PANTHER" id="PTHR10900:SF77">
    <property type="entry name" value="FI19380P1"/>
    <property type="match status" value="1"/>
</dbReference>
<keyword evidence="5" id="KW-1185">Reference proteome</keyword>
<evidence type="ECO:0000313" key="4">
    <source>
        <dbReference type="EMBL" id="VEH96403.1"/>
    </source>
</evidence>
<reference evidence="4 6" key="2">
    <citation type="submission" date="2018-12" db="EMBL/GenBank/DDBJ databases">
        <authorList>
            <consortium name="Pathogen Informatics"/>
        </authorList>
    </citation>
    <scope>NUCLEOTIDE SEQUENCE [LARGE SCALE GENOMIC DNA]</scope>
    <source>
        <strain evidence="4 6">NCTC13489</strain>
    </source>
</reference>
<reference evidence="3 5" key="1">
    <citation type="submission" date="2014-07" db="EMBL/GenBank/DDBJ databases">
        <authorList>
            <person name="Pisani N.G."/>
            <person name="Newman J.D."/>
        </authorList>
    </citation>
    <scope>NUCLEOTIDE SEQUENCE [LARGE SCALE GENOMIC DNA]</scope>
    <source>
        <strain evidence="3 5">LMG 24720</strain>
    </source>
</reference>
<dbReference type="OrthoDB" id="9800666at2"/>
<dbReference type="RefSeq" id="WP_126337081.1">
    <property type="nucleotide sequence ID" value="NZ_FOIX01000002.1"/>
</dbReference>
<dbReference type="PANTHER" id="PTHR10900">
    <property type="entry name" value="PERIOSTIN-RELATED"/>
    <property type="match status" value="1"/>
</dbReference>
<dbReference type="SUPFAM" id="SSF82153">
    <property type="entry name" value="FAS1 domain"/>
    <property type="match status" value="1"/>
</dbReference>
<gene>
    <name evidence="3" type="ORF">HY04_00895</name>
    <name evidence="4" type="ORF">NCTC13489_00443</name>
</gene>
<feature type="domain" description="FAS1" evidence="2">
    <location>
        <begin position="46"/>
        <end position="190"/>
    </location>
</feature>
<dbReference type="AlphaFoldDB" id="A0A448NNC1"/>
<evidence type="ECO:0000313" key="3">
    <source>
        <dbReference type="EMBL" id="KEY19819.1"/>
    </source>
</evidence>
<name>A0A448NNC1_9FLAO</name>
<dbReference type="EMBL" id="LR134441">
    <property type="protein sequence ID" value="VEH96403.1"/>
    <property type="molecule type" value="Genomic_DNA"/>
</dbReference>
<dbReference type="SMART" id="SM00554">
    <property type="entry name" value="FAS1"/>
    <property type="match status" value="1"/>
</dbReference>
<dbReference type="Pfam" id="PF02469">
    <property type="entry name" value="Fasciclin"/>
    <property type="match status" value="1"/>
</dbReference>
<feature type="chain" id="PRO_5019483468" evidence="1">
    <location>
        <begin position="18"/>
        <end position="193"/>
    </location>
</feature>
<dbReference type="Proteomes" id="UP000270036">
    <property type="component" value="Chromosome"/>
</dbReference>
<organism evidence="4 6">
    <name type="scientific">Kaistella antarctica</name>
    <dbReference type="NCBI Taxonomy" id="266748"/>
    <lineage>
        <taxon>Bacteria</taxon>
        <taxon>Pseudomonadati</taxon>
        <taxon>Bacteroidota</taxon>
        <taxon>Flavobacteriia</taxon>
        <taxon>Flavobacteriales</taxon>
        <taxon>Weeksellaceae</taxon>
        <taxon>Chryseobacterium group</taxon>
        <taxon>Kaistella</taxon>
    </lineage>
</organism>
<evidence type="ECO:0000256" key="1">
    <source>
        <dbReference type="SAM" id="SignalP"/>
    </source>
</evidence>
<dbReference type="Gene3D" id="2.30.180.10">
    <property type="entry name" value="FAS1 domain"/>
    <property type="match status" value="1"/>
</dbReference>
<accession>A0A448NNC1</accession>
<dbReference type="STRING" id="266748.HY04_00895"/>
<evidence type="ECO:0000259" key="2">
    <source>
        <dbReference type="PROSITE" id="PS50213"/>
    </source>
</evidence>
<dbReference type="Proteomes" id="UP000028349">
    <property type="component" value="Unassembled WGS sequence"/>
</dbReference>
<protein>
    <submittedName>
        <fullName evidence="3">Beta-Ig-H3/fasciclin</fullName>
    </submittedName>
    <submittedName>
        <fullName evidence="4">Immunogenic protein MPT70</fullName>
    </submittedName>
</protein>
<dbReference type="PROSITE" id="PS50213">
    <property type="entry name" value="FAS1"/>
    <property type="match status" value="1"/>
</dbReference>
<dbReference type="EMBL" id="JPEP01000001">
    <property type="protein sequence ID" value="KEY19819.1"/>
    <property type="molecule type" value="Genomic_DNA"/>
</dbReference>